<reference evidence="8" key="2">
    <citation type="submission" date="2025-04" db="UniProtKB">
        <authorList>
            <consortium name="RefSeq"/>
        </authorList>
    </citation>
    <scope>IDENTIFICATION</scope>
    <source>
        <tissue evidence="8">Whole body</tissue>
    </source>
</reference>
<accession>A0A2S2R0M2</accession>
<dbReference type="AlphaFoldDB" id="A0A2S2R0M2"/>
<dbReference type="InterPro" id="IPR023796">
    <property type="entry name" value="Serpin_dom"/>
</dbReference>
<evidence type="ECO:0000259" key="5">
    <source>
        <dbReference type="SMART" id="SM00093"/>
    </source>
</evidence>
<organism evidence="6">
    <name type="scientific">Sipha flava</name>
    <name type="common">yellow sugarcane aphid</name>
    <dbReference type="NCBI Taxonomy" id="143950"/>
    <lineage>
        <taxon>Eukaryota</taxon>
        <taxon>Metazoa</taxon>
        <taxon>Ecdysozoa</taxon>
        <taxon>Arthropoda</taxon>
        <taxon>Hexapoda</taxon>
        <taxon>Insecta</taxon>
        <taxon>Pterygota</taxon>
        <taxon>Neoptera</taxon>
        <taxon>Paraneoptera</taxon>
        <taxon>Hemiptera</taxon>
        <taxon>Sternorrhyncha</taxon>
        <taxon>Aphidomorpha</taxon>
        <taxon>Aphidoidea</taxon>
        <taxon>Aphididae</taxon>
        <taxon>Sipha</taxon>
    </lineage>
</organism>
<evidence type="ECO:0000313" key="6">
    <source>
        <dbReference type="EMBL" id="MBY83548.1"/>
    </source>
</evidence>
<dbReference type="CDD" id="cd00172">
    <property type="entry name" value="serpin"/>
    <property type="match status" value="1"/>
</dbReference>
<reference evidence="6" key="1">
    <citation type="submission" date="2018-04" db="EMBL/GenBank/DDBJ databases">
        <title>Transcriptome assembly of Sipha flava.</title>
        <authorList>
            <person name="Scully E.D."/>
            <person name="Geib S.M."/>
            <person name="Palmer N.A."/>
            <person name="Koch K."/>
            <person name="Bradshaw J."/>
            <person name="Heng-Moss T."/>
            <person name="Sarath G."/>
        </authorList>
    </citation>
    <scope>NUCLEOTIDE SEQUENCE</scope>
</reference>
<proteinExistence type="inferred from homology"/>
<dbReference type="SUPFAM" id="SSF56574">
    <property type="entry name" value="Serpins"/>
    <property type="match status" value="1"/>
</dbReference>
<dbReference type="Proteomes" id="UP000694846">
    <property type="component" value="Unplaced"/>
</dbReference>
<dbReference type="SMART" id="SM00093">
    <property type="entry name" value="SERPIN"/>
    <property type="match status" value="1"/>
</dbReference>
<dbReference type="Gene3D" id="3.30.497.10">
    <property type="entry name" value="Antithrombin, subunit I, domain 2"/>
    <property type="match status" value="1"/>
</dbReference>
<feature type="domain" description="Serpin" evidence="5">
    <location>
        <begin position="17"/>
        <end position="380"/>
    </location>
</feature>
<comment type="similarity">
    <text evidence="1 4">Belongs to the serpin family.</text>
</comment>
<evidence type="ECO:0000256" key="1">
    <source>
        <dbReference type="ARBA" id="ARBA00009500"/>
    </source>
</evidence>
<evidence type="ECO:0000256" key="4">
    <source>
        <dbReference type="RuleBase" id="RU000411"/>
    </source>
</evidence>
<keyword evidence="7" id="KW-1185">Reference proteome</keyword>
<dbReference type="PANTHER" id="PTHR11461:SF211">
    <property type="entry name" value="GH10112P-RELATED"/>
    <property type="match status" value="1"/>
</dbReference>
<evidence type="ECO:0000313" key="7">
    <source>
        <dbReference type="Proteomes" id="UP000694846"/>
    </source>
</evidence>
<dbReference type="EMBL" id="GGMS01014345">
    <property type="protein sequence ID" value="MBY83548.1"/>
    <property type="molecule type" value="Transcribed_RNA"/>
</dbReference>
<name>A0A2S2R0M2_9HEMI</name>
<dbReference type="InterPro" id="IPR036186">
    <property type="entry name" value="Serpin_sf"/>
</dbReference>
<dbReference type="InterPro" id="IPR042185">
    <property type="entry name" value="Serpin_sf_2"/>
</dbReference>
<keyword evidence="3" id="KW-0722">Serine protease inhibitor</keyword>
<dbReference type="InterPro" id="IPR042178">
    <property type="entry name" value="Serpin_sf_1"/>
</dbReference>
<evidence type="ECO:0000256" key="3">
    <source>
        <dbReference type="ARBA" id="ARBA00022900"/>
    </source>
</evidence>
<dbReference type="PANTHER" id="PTHR11461">
    <property type="entry name" value="SERINE PROTEASE INHIBITOR, SERPIN"/>
    <property type="match status" value="1"/>
</dbReference>
<dbReference type="Pfam" id="PF00079">
    <property type="entry name" value="Serpin"/>
    <property type="match status" value="1"/>
</dbReference>
<dbReference type="Gene3D" id="2.30.39.10">
    <property type="entry name" value="Alpha-1-antitrypsin, domain 1"/>
    <property type="match status" value="1"/>
</dbReference>
<dbReference type="RefSeq" id="XP_025406291.1">
    <property type="nucleotide sequence ID" value="XM_025550506.1"/>
</dbReference>
<dbReference type="GO" id="GO:0005615">
    <property type="term" value="C:extracellular space"/>
    <property type="evidence" value="ECO:0007669"/>
    <property type="project" value="InterPro"/>
</dbReference>
<dbReference type="OrthoDB" id="671595at2759"/>
<keyword evidence="2" id="KW-0646">Protease inhibitor</keyword>
<dbReference type="GO" id="GO:0004867">
    <property type="term" value="F:serine-type endopeptidase inhibitor activity"/>
    <property type="evidence" value="ECO:0007669"/>
    <property type="project" value="UniProtKB-KW"/>
</dbReference>
<evidence type="ECO:0000313" key="8">
    <source>
        <dbReference type="RefSeq" id="XP_025406291.1"/>
    </source>
</evidence>
<protein>
    <submittedName>
        <fullName evidence="8">Leukocyte elastase inhibitor-like</fullName>
    </submittedName>
    <submittedName>
        <fullName evidence="6">Serpin B10</fullName>
    </submittedName>
</protein>
<gene>
    <name evidence="6" type="primary">SERPINB10</name>
    <name evidence="8" type="synonym">LOC112680424</name>
    <name evidence="6" type="ORF">g.5034</name>
</gene>
<sequence length="382" mass="43002">MASIPSDENIGLTQFSYSLFTELATFQDGNLFASPYSIQLLLLLLAFGSKGNTSKSLMPALRISKENLKKINNSSNLHEALFNIQDTEFLNIANGIFVDEAFPLNKEFENIGRNYLNSEVKNVDFFGNFSASGFNAWTSNFTNGKITKLIKTDTFPQETMLVLTSIVNFKNDWEKEFVESKMGRFCLSSTNHIQANMMHLTEYFPYYKDEKNKFAAIELPYNGGDFQMLVVLPDVMDGIIALEQSFLRDPTNFNALLGKLETHKVVLTLPKFKFESDLDLETAIRNLCCVDIFTSHAELSGIYLNGPRNLKVSEIVHKSFIEVNEKGTEAFRVTGAANVTEVSNPPSNNTNTVNFKACHPFLFFIKQNSKIIFMGRLANPNA</sequence>
<dbReference type="InterPro" id="IPR000215">
    <property type="entry name" value="Serpin_fam"/>
</dbReference>
<evidence type="ECO:0000256" key="2">
    <source>
        <dbReference type="ARBA" id="ARBA00022690"/>
    </source>
</evidence>